<dbReference type="PANTHER" id="PTHR46108:SF4">
    <property type="entry name" value="BLUE CHEESE"/>
    <property type="match status" value="1"/>
</dbReference>
<dbReference type="Proteomes" id="UP000079169">
    <property type="component" value="Unplaced"/>
</dbReference>
<organism evidence="2 3">
    <name type="scientific">Diaphorina citri</name>
    <name type="common">Asian citrus psyllid</name>
    <dbReference type="NCBI Taxonomy" id="121845"/>
    <lineage>
        <taxon>Eukaryota</taxon>
        <taxon>Metazoa</taxon>
        <taxon>Ecdysozoa</taxon>
        <taxon>Arthropoda</taxon>
        <taxon>Hexapoda</taxon>
        <taxon>Insecta</taxon>
        <taxon>Pterygota</taxon>
        <taxon>Neoptera</taxon>
        <taxon>Paraneoptera</taxon>
        <taxon>Hemiptera</taxon>
        <taxon>Sternorrhyncha</taxon>
        <taxon>Psylloidea</taxon>
        <taxon>Psyllidae</taxon>
        <taxon>Diaphorininae</taxon>
        <taxon>Diaphorina</taxon>
    </lineage>
</organism>
<feature type="non-terminal residue" evidence="3">
    <location>
        <position position="1"/>
    </location>
</feature>
<keyword evidence="2" id="KW-1185">Reference proteome</keyword>
<name>A0A1S4ERY8_DIACI</name>
<dbReference type="OMA" id="STRETIM"/>
<keyword evidence="1" id="KW-0853">WD repeat</keyword>
<dbReference type="PANTHER" id="PTHR46108">
    <property type="entry name" value="BLUE CHEESE"/>
    <property type="match status" value="1"/>
</dbReference>
<reference evidence="3" key="1">
    <citation type="submission" date="2025-08" db="UniProtKB">
        <authorList>
            <consortium name="RefSeq"/>
        </authorList>
    </citation>
    <scope>IDENTIFICATION</scope>
</reference>
<dbReference type="GeneID" id="108254316"/>
<proteinExistence type="predicted"/>
<dbReference type="STRING" id="121845.A0A1S4ERY8"/>
<dbReference type="PaxDb" id="121845-A0A1S4ERY8"/>
<accession>A0A1S4ERY8</accession>
<dbReference type="KEGG" id="dci:108254316"/>
<evidence type="ECO:0000256" key="1">
    <source>
        <dbReference type="ARBA" id="ARBA00022574"/>
    </source>
</evidence>
<feature type="non-terminal residue" evidence="3">
    <location>
        <position position="176"/>
    </location>
</feature>
<protein>
    <submittedName>
        <fullName evidence="3">WD repeat and FYVE domain-containing protein 3-like</fullName>
    </submittedName>
</protein>
<sequence length="176" mass="19864">LSRNTESIAEQMPVLETLQRLTTHRSLVFGAGNHELDFFGCLTYCLTQLALDMKITLDTNGKTTWHVPTDSNSECTTQQGQNLLAVAAKRVWDELYTCKKPAIEEVFKSPLPQPNNGKSPDLNLVHDQIHEAATKLWINYIDAEKKSNYRMPLELHTQIQSKIQKVTGGLTRLASR</sequence>
<dbReference type="AlphaFoldDB" id="A0A1S4ERY8"/>
<evidence type="ECO:0000313" key="3">
    <source>
        <dbReference type="RefSeq" id="XP_017304812.1"/>
    </source>
</evidence>
<gene>
    <name evidence="3" type="primary">LOC108254316</name>
</gene>
<evidence type="ECO:0000313" key="2">
    <source>
        <dbReference type="Proteomes" id="UP000079169"/>
    </source>
</evidence>
<dbReference type="RefSeq" id="XP_017304812.1">
    <property type="nucleotide sequence ID" value="XM_017449323.1"/>
</dbReference>
<dbReference type="InterPro" id="IPR051944">
    <property type="entry name" value="BEACH_domain_protein"/>
</dbReference>